<name>A0AAW1IFM2_POPJA</name>
<dbReference type="PANTHER" id="PTHR46621:SF1">
    <property type="entry name" value="SNRNA-ACTIVATING PROTEIN COMPLEX SUBUNIT 4"/>
    <property type="match status" value="1"/>
</dbReference>
<keyword evidence="5" id="KW-0804">Transcription</keyword>
<feature type="domain" description="HTH myb-type" evidence="9">
    <location>
        <begin position="54"/>
        <end position="104"/>
    </location>
</feature>
<feature type="region of interest" description="Disordered" evidence="7">
    <location>
        <begin position="29"/>
        <end position="50"/>
    </location>
</feature>
<dbReference type="GO" id="GO:0001006">
    <property type="term" value="F:RNA polymerase III type 3 promoter sequence-specific DNA binding"/>
    <property type="evidence" value="ECO:0007669"/>
    <property type="project" value="TreeGrafter"/>
</dbReference>
<dbReference type="FunFam" id="1.10.10.60:FF:000010">
    <property type="entry name" value="Transcriptional activator Myb isoform A"/>
    <property type="match status" value="1"/>
</dbReference>
<comment type="caution">
    <text evidence="10">The sequence shown here is derived from an EMBL/GenBank/DDBJ whole genome shotgun (WGS) entry which is preliminary data.</text>
</comment>
<comment type="subcellular location">
    <subcellularLocation>
        <location evidence="1">Nucleus</location>
    </subcellularLocation>
</comment>
<dbReference type="AlphaFoldDB" id="A0AAW1IFM2"/>
<feature type="domain" description="HTH myb-type" evidence="9">
    <location>
        <begin position="105"/>
        <end position="160"/>
    </location>
</feature>
<dbReference type="SMART" id="SM00717">
    <property type="entry name" value="SANT"/>
    <property type="match status" value="2"/>
</dbReference>
<dbReference type="FunFam" id="1.10.10.60:FF:000016">
    <property type="entry name" value="Transcriptional activator Myb isoform A"/>
    <property type="match status" value="1"/>
</dbReference>
<keyword evidence="4 10" id="KW-0238">DNA-binding</keyword>
<dbReference type="InterPro" id="IPR051575">
    <property type="entry name" value="Myb-like_DNA-bd"/>
</dbReference>
<keyword evidence="2" id="KW-0677">Repeat</keyword>
<evidence type="ECO:0000259" key="9">
    <source>
        <dbReference type="PROSITE" id="PS51294"/>
    </source>
</evidence>
<feature type="compositionally biased region" description="Acidic residues" evidence="7">
    <location>
        <begin position="36"/>
        <end position="45"/>
    </location>
</feature>
<evidence type="ECO:0000256" key="6">
    <source>
        <dbReference type="ARBA" id="ARBA00023242"/>
    </source>
</evidence>
<dbReference type="Gene3D" id="1.10.10.60">
    <property type="entry name" value="Homeodomain-like"/>
    <property type="match status" value="2"/>
</dbReference>
<dbReference type="CDD" id="cd00167">
    <property type="entry name" value="SANT"/>
    <property type="match status" value="2"/>
</dbReference>
<dbReference type="GO" id="GO:0042795">
    <property type="term" value="P:snRNA transcription by RNA polymerase II"/>
    <property type="evidence" value="ECO:0007669"/>
    <property type="project" value="TreeGrafter"/>
</dbReference>
<reference evidence="10 11" key="1">
    <citation type="journal article" date="2024" name="BMC Genomics">
        <title>De novo assembly and annotation of Popillia japonica's genome with initial clues to its potential as an invasive pest.</title>
        <authorList>
            <person name="Cucini C."/>
            <person name="Boschi S."/>
            <person name="Funari R."/>
            <person name="Cardaioli E."/>
            <person name="Iannotti N."/>
            <person name="Marturano G."/>
            <person name="Paoli F."/>
            <person name="Bruttini M."/>
            <person name="Carapelli A."/>
            <person name="Frati F."/>
            <person name="Nardi F."/>
        </authorList>
    </citation>
    <scope>NUCLEOTIDE SEQUENCE [LARGE SCALE GENOMIC DNA]</scope>
    <source>
        <strain evidence="10">DMR45628</strain>
    </source>
</reference>
<dbReference type="GO" id="GO:0000978">
    <property type="term" value="F:RNA polymerase II cis-regulatory region sequence-specific DNA binding"/>
    <property type="evidence" value="ECO:0007669"/>
    <property type="project" value="TreeGrafter"/>
</dbReference>
<dbReference type="InterPro" id="IPR009057">
    <property type="entry name" value="Homeodomain-like_sf"/>
</dbReference>
<evidence type="ECO:0000313" key="11">
    <source>
        <dbReference type="Proteomes" id="UP001458880"/>
    </source>
</evidence>
<keyword evidence="6" id="KW-0539">Nucleus</keyword>
<evidence type="ECO:0000256" key="3">
    <source>
        <dbReference type="ARBA" id="ARBA00023015"/>
    </source>
</evidence>
<dbReference type="InterPro" id="IPR001005">
    <property type="entry name" value="SANT/Myb"/>
</dbReference>
<keyword evidence="11" id="KW-1185">Reference proteome</keyword>
<dbReference type="InterPro" id="IPR017930">
    <property type="entry name" value="Myb_dom"/>
</dbReference>
<evidence type="ECO:0000256" key="1">
    <source>
        <dbReference type="ARBA" id="ARBA00004123"/>
    </source>
</evidence>
<gene>
    <name evidence="10" type="ORF">QE152_g35702</name>
</gene>
<feature type="domain" description="Myb-like" evidence="8">
    <location>
        <begin position="54"/>
        <end position="104"/>
    </location>
</feature>
<accession>A0AAW1IFM2</accession>
<evidence type="ECO:0000313" key="10">
    <source>
        <dbReference type="EMBL" id="KAK9688230.1"/>
    </source>
</evidence>
<organism evidence="10 11">
    <name type="scientific">Popillia japonica</name>
    <name type="common">Japanese beetle</name>
    <dbReference type="NCBI Taxonomy" id="7064"/>
    <lineage>
        <taxon>Eukaryota</taxon>
        <taxon>Metazoa</taxon>
        <taxon>Ecdysozoa</taxon>
        <taxon>Arthropoda</taxon>
        <taxon>Hexapoda</taxon>
        <taxon>Insecta</taxon>
        <taxon>Pterygota</taxon>
        <taxon>Neoptera</taxon>
        <taxon>Endopterygota</taxon>
        <taxon>Coleoptera</taxon>
        <taxon>Polyphaga</taxon>
        <taxon>Scarabaeiformia</taxon>
        <taxon>Scarabaeidae</taxon>
        <taxon>Rutelinae</taxon>
        <taxon>Popillia</taxon>
    </lineage>
</organism>
<dbReference type="SUPFAM" id="SSF46689">
    <property type="entry name" value="Homeodomain-like"/>
    <property type="match status" value="2"/>
</dbReference>
<dbReference type="PROSITE" id="PS51294">
    <property type="entry name" value="HTH_MYB"/>
    <property type="match status" value="2"/>
</dbReference>
<dbReference type="PROSITE" id="PS50090">
    <property type="entry name" value="MYB_LIKE"/>
    <property type="match status" value="2"/>
</dbReference>
<dbReference type="Proteomes" id="UP001458880">
    <property type="component" value="Unassembled WGS sequence"/>
</dbReference>
<keyword evidence="3" id="KW-0805">Transcription regulation</keyword>
<evidence type="ECO:0000256" key="5">
    <source>
        <dbReference type="ARBA" id="ARBA00023163"/>
    </source>
</evidence>
<evidence type="ECO:0000256" key="2">
    <source>
        <dbReference type="ARBA" id="ARBA00022737"/>
    </source>
</evidence>
<sequence>MSRITASVRCRIYSEKIVTAALEHLMIKQEKSDSSGNEDSDDSAATDEAQIRAKKAINKGRWSKDEDTRLKHLVDEYQERWEKIAEYFPDRSDVQCQQRWTKVVNPELVKGPWTKEEDEKVKELVKKYGPKKWTLIARHLKGRIGKQCRERWHNHLDPNINKSAWTEQEDRIIYQAHKHKRINSWVISGRRSQNYYPVEPTMRSKITGIQRCGENMRQKAEGTIPKRAGLGERKQNLWNITGISPHKLPN</sequence>
<feature type="domain" description="Myb-like" evidence="8">
    <location>
        <begin position="105"/>
        <end position="156"/>
    </location>
</feature>
<dbReference type="GO" id="GO:0005634">
    <property type="term" value="C:nucleus"/>
    <property type="evidence" value="ECO:0007669"/>
    <property type="project" value="UniProtKB-SubCell"/>
</dbReference>
<evidence type="ECO:0000256" key="4">
    <source>
        <dbReference type="ARBA" id="ARBA00023125"/>
    </source>
</evidence>
<evidence type="ECO:0000259" key="8">
    <source>
        <dbReference type="PROSITE" id="PS50090"/>
    </source>
</evidence>
<proteinExistence type="predicted"/>
<dbReference type="EMBL" id="JASPKY010000601">
    <property type="protein sequence ID" value="KAK9688230.1"/>
    <property type="molecule type" value="Genomic_DNA"/>
</dbReference>
<dbReference type="Pfam" id="PF00249">
    <property type="entry name" value="Myb_DNA-binding"/>
    <property type="match status" value="1"/>
</dbReference>
<dbReference type="GO" id="GO:0042796">
    <property type="term" value="P:snRNA transcription by RNA polymerase III"/>
    <property type="evidence" value="ECO:0007669"/>
    <property type="project" value="TreeGrafter"/>
</dbReference>
<protein>
    <submittedName>
        <fullName evidence="10">Myb-like DNA-binding domain</fullName>
    </submittedName>
</protein>
<dbReference type="GO" id="GO:0019185">
    <property type="term" value="C:snRNA-activating protein complex"/>
    <property type="evidence" value="ECO:0007669"/>
    <property type="project" value="TreeGrafter"/>
</dbReference>
<evidence type="ECO:0000256" key="7">
    <source>
        <dbReference type="SAM" id="MobiDB-lite"/>
    </source>
</evidence>
<dbReference type="PANTHER" id="PTHR46621">
    <property type="entry name" value="SNRNA-ACTIVATING PROTEIN COMPLEX SUBUNIT 4"/>
    <property type="match status" value="1"/>
</dbReference>
<dbReference type="Pfam" id="PF13921">
    <property type="entry name" value="Myb_DNA-bind_6"/>
    <property type="match status" value="1"/>
</dbReference>